<dbReference type="SMART" id="SM00109">
    <property type="entry name" value="C1"/>
    <property type="match status" value="1"/>
</dbReference>
<feature type="compositionally biased region" description="Low complexity" evidence="3">
    <location>
        <begin position="302"/>
        <end position="316"/>
    </location>
</feature>
<dbReference type="InterPro" id="IPR046349">
    <property type="entry name" value="C1-like_sf"/>
</dbReference>
<dbReference type="Pfam" id="PF09128">
    <property type="entry name" value="RGS-like"/>
    <property type="match status" value="1"/>
</dbReference>
<dbReference type="PANTHER" id="PTHR45872:SF2">
    <property type="entry name" value="RHO GUANINE NUCLEOTIDE EXCHANGE FACTOR 2, ISOFORM D"/>
    <property type="match status" value="1"/>
</dbReference>
<dbReference type="InterPro" id="IPR020454">
    <property type="entry name" value="DAG/PE-bd"/>
</dbReference>
<accession>A0A6P8Z268</accession>
<dbReference type="GO" id="GO:0005737">
    <property type="term" value="C:cytoplasm"/>
    <property type="evidence" value="ECO:0007669"/>
    <property type="project" value="InterPro"/>
</dbReference>
<dbReference type="GeneID" id="117646716"/>
<dbReference type="SMART" id="SM00228">
    <property type="entry name" value="PDZ"/>
    <property type="match status" value="1"/>
</dbReference>
<feature type="compositionally biased region" description="Low complexity" evidence="3">
    <location>
        <begin position="867"/>
        <end position="880"/>
    </location>
</feature>
<dbReference type="CDD" id="cd20832">
    <property type="entry name" value="C1_ARHGEF-like"/>
    <property type="match status" value="1"/>
</dbReference>
<feature type="compositionally biased region" description="Polar residues" evidence="3">
    <location>
        <begin position="392"/>
        <end position="401"/>
    </location>
</feature>
<dbReference type="RefSeq" id="XP_034243741.1">
    <property type="nucleotide sequence ID" value="XM_034387850.1"/>
</dbReference>
<feature type="compositionally biased region" description="Pro residues" evidence="3">
    <location>
        <begin position="317"/>
        <end position="333"/>
    </location>
</feature>
<dbReference type="PRINTS" id="PR00008">
    <property type="entry name" value="DAGPEDOMAIN"/>
</dbReference>
<feature type="domain" description="PDZ" evidence="5">
    <location>
        <begin position="73"/>
        <end position="150"/>
    </location>
</feature>
<protein>
    <submittedName>
        <fullName evidence="8">Rho guanine nucleotide exchange factor 12-like</fullName>
    </submittedName>
</protein>
<dbReference type="SUPFAM" id="SSF57889">
    <property type="entry name" value="Cysteine-rich domain"/>
    <property type="match status" value="1"/>
</dbReference>
<dbReference type="PROSITE" id="PS50132">
    <property type="entry name" value="RGS"/>
    <property type="match status" value="1"/>
</dbReference>
<dbReference type="InterPro" id="IPR001478">
    <property type="entry name" value="PDZ"/>
</dbReference>
<keyword evidence="7" id="KW-1185">Reference proteome</keyword>
<evidence type="ECO:0000256" key="2">
    <source>
        <dbReference type="ARBA" id="ARBA00022833"/>
    </source>
</evidence>
<organism evidence="8">
    <name type="scientific">Thrips palmi</name>
    <name type="common">Melon thrips</name>
    <dbReference type="NCBI Taxonomy" id="161013"/>
    <lineage>
        <taxon>Eukaryota</taxon>
        <taxon>Metazoa</taxon>
        <taxon>Ecdysozoa</taxon>
        <taxon>Arthropoda</taxon>
        <taxon>Hexapoda</taxon>
        <taxon>Insecta</taxon>
        <taxon>Pterygota</taxon>
        <taxon>Neoptera</taxon>
        <taxon>Paraneoptera</taxon>
        <taxon>Thysanoptera</taxon>
        <taxon>Terebrantia</taxon>
        <taxon>Thripoidea</taxon>
        <taxon>Thripidae</taxon>
        <taxon>Thrips</taxon>
    </lineage>
</organism>
<dbReference type="OrthoDB" id="2272012at2759"/>
<dbReference type="Gene3D" id="2.30.42.10">
    <property type="match status" value="1"/>
</dbReference>
<evidence type="ECO:0000256" key="1">
    <source>
        <dbReference type="ARBA" id="ARBA00022723"/>
    </source>
</evidence>
<dbReference type="PROSITE" id="PS00479">
    <property type="entry name" value="ZF_DAG_PE_1"/>
    <property type="match status" value="1"/>
</dbReference>
<feature type="region of interest" description="Disordered" evidence="3">
    <location>
        <begin position="287"/>
        <end position="401"/>
    </location>
</feature>
<dbReference type="InterPro" id="IPR036305">
    <property type="entry name" value="RGS_sf"/>
</dbReference>
<feature type="region of interest" description="Disordered" evidence="3">
    <location>
        <begin position="414"/>
        <end position="465"/>
    </location>
</feature>
<dbReference type="Gene3D" id="3.30.60.20">
    <property type="match status" value="1"/>
</dbReference>
<dbReference type="Gene3D" id="1.10.167.10">
    <property type="entry name" value="Regulator of G-protein Signalling 4, domain 2"/>
    <property type="match status" value="1"/>
</dbReference>
<keyword evidence="1" id="KW-0479">Metal-binding</keyword>
<name>A0A6P8Z268_THRPL</name>
<dbReference type="InterPro" id="IPR036034">
    <property type="entry name" value="PDZ_sf"/>
</dbReference>
<dbReference type="Proteomes" id="UP000515158">
    <property type="component" value="Unplaced"/>
</dbReference>
<dbReference type="SUPFAM" id="SSF48097">
    <property type="entry name" value="Regulator of G-protein signaling, RGS"/>
    <property type="match status" value="1"/>
</dbReference>
<evidence type="ECO:0000259" key="5">
    <source>
        <dbReference type="PROSITE" id="PS50106"/>
    </source>
</evidence>
<dbReference type="InterPro" id="IPR016137">
    <property type="entry name" value="RGS"/>
</dbReference>
<dbReference type="GO" id="GO:0001664">
    <property type="term" value="F:G protein-coupled receptor binding"/>
    <property type="evidence" value="ECO:0007669"/>
    <property type="project" value="TreeGrafter"/>
</dbReference>
<feature type="compositionally biased region" description="Polar residues" evidence="3">
    <location>
        <begin position="150"/>
        <end position="171"/>
    </location>
</feature>
<dbReference type="InterPro" id="IPR015212">
    <property type="entry name" value="RGS-like_dom"/>
</dbReference>
<gene>
    <name evidence="8" type="primary">LOC117646716</name>
</gene>
<dbReference type="PROSITE" id="PS50081">
    <property type="entry name" value="ZF_DAG_PE_2"/>
    <property type="match status" value="1"/>
</dbReference>
<reference evidence="8" key="1">
    <citation type="submission" date="2025-08" db="UniProtKB">
        <authorList>
            <consortium name="RefSeq"/>
        </authorList>
    </citation>
    <scope>IDENTIFICATION</scope>
    <source>
        <tissue evidence="8">Total insect</tissue>
    </source>
</reference>
<keyword evidence="2" id="KW-0862">Zinc</keyword>
<feature type="domain" description="Phorbol-ester/DAG-type" evidence="4">
    <location>
        <begin position="736"/>
        <end position="786"/>
    </location>
</feature>
<dbReference type="Pfam" id="PF00595">
    <property type="entry name" value="PDZ"/>
    <property type="match status" value="1"/>
</dbReference>
<evidence type="ECO:0000259" key="6">
    <source>
        <dbReference type="PROSITE" id="PS50132"/>
    </source>
</evidence>
<dbReference type="InParanoid" id="A0A6P8Z268"/>
<feature type="region of interest" description="Disordered" evidence="3">
    <location>
        <begin position="249"/>
        <end position="271"/>
    </location>
</feature>
<dbReference type="PROSITE" id="PS50106">
    <property type="entry name" value="PDZ"/>
    <property type="match status" value="1"/>
</dbReference>
<feature type="compositionally biased region" description="Pro residues" evidence="3">
    <location>
        <begin position="433"/>
        <end position="443"/>
    </location>
</feature>
<feature type="compositionally biased region" description="Low complexity" evidence="3">
    <location>
        <begin position="40"/>
        <end position="60"/>
    </location>
</feature>
<dbReference type="KEGG" id="tpal:117646716"/>
<feature type="region of interest" description="Disordered" evidence="3">
    <location>
        <begin position="810"/>
        <end position="836"/>
    </location>
</feature>
<feature type="compositionally biased region" description="Basic and acidic residues" evidence="3">
    <location>
        <begin position="881"/>
        <end position="893"/>
    </location>
</feature>
<evidence type="ECO:0000313" key="7">
    <source>
        <dbReference type="Proteomes" id="UP000515158"/>
    </source>
</evidence>
<feature type="non-terminal residue" evidence="8">
    <location>
        <position position="908"/>
    </location>
</feature>
<dbReference type="CDD" id="cd08756">
    <property type="entry name" value="RGS_GEF_like"/>
    <property type="match status" value="1"/>
</dbReference>
<sequence>MENNSSGSTDRAMEVGFNNGPSFRGHTGRPVSAVSEMEASTMSPMGSTSPVSSPSSMSLHHSPHHHHYQQITTITVKMDDKGYGMKVSGDNPVYVQSVKEGGAAERAGLHSGDKIMKVNGVNVAHSTHTEVVELIKSANQVTLTVQQRPHLTNPLSSPTMSSRTFFHSHSTPSRERITGPQPVDLEKKRQLQCERVHTFRLMLEKEQRYVEALRSELARCTDPASEAKFVQELTGAERRVRTLQEKLFSQTTKAHSHNHGPNHDGEHAQTLPAPSVHSTVAAFLDHCREDPGQIPPPLPQRNRPSGSASGSGSNGAPPRPSVPPPASLVPPPTHTGLPGLSYLDPPPLPPHPLLHSPHGHGPHDHGGDGPGSNGHGSQSTVQTHHRAKSSPDPLNNHSSNAEASKRLIVSESLSDLSNSKRSKAGWDLDSPRVTPPGTPPPPYGGGSSSITPGSERTESSSATADITDESALLLDETLDTSPECQQRSQQPIISMEDDDMSDQEVLEDHGPFKSLAKLWEHNAHLAVFMNYVISNSDPSSLLFYLVTDLYKEGNAKEMKKWAYEIHSSFLVPGAPLRLSNVDENVAREIDDNLVKDTDKEEILRRVFWKARAKAKEELNEQLADFQQKRTAGLGTLFGPADAQLDESIHDKGKEMKIVENILIPKIEPYLDDIEKENVDIRRYTTAAALGTVMAKVFGLRGPHSSSLLDRCPTFVSKDKSLKARLIGKSKRVTVRGHNFNAHQYYSVTFCNHCQNIIWGIGPQGYQCSHCGLNVHRPCVRVVDENCPGPLVKKERGNASISKLMERIRERETKRKPSSVNLKRLQSGHVALLSNPKKNGYASKNQFFSRVSSYRKSFAKRQSDLNDDGCVAVDGDAVSGDRPGKLTDKRDRSDPGPGGSGEDRSRPSE</sequence>
<proteinExistence type="predicted"/>
<feature type="region of interest" description="Disordered" evidence="3">
    <location>
        <begin position="150"/>
        <end position="180"/>
    </location>
</feature>
<dbReference type="InterPro" id="IPR002219">
    <property type="entry name" value="PKC_DAG/PE"/>
</dbReference>
<dbReference type="GO" id="GO:0046872">
    <property type="term" value="F:metal ion binding"/>
    <property type="evidence" value="ECO:0007669"/>
    <property type="project" value="UniProtKB-KW"/>
</dbReference>
<dbReference type="SUPFAM" id="SSF50156">
    <property type="entry name" value="PDZ domain-like"/>
    <property type="match status" value="1"/>
</dbReference>
<dbReference type="GO" id="GO:0005085">
    <property type="term" value="F:guanyl-nucleotide exchange factor activity"/>
    <property type="evidence" value="ECO:0007669"/>
    <property type="project" value="InterPro"/>
</dbReference>
<evidence type="ECO:0000313" key="8">
    <source>
        <dbReference type="RefSeq" id="XP_034243741.1"/>
    </source>
</evidence>
<feature type="domain" description="RGS" evidence="6">
    <location>
        <begin position="514"/>
        <end position="607"/>
    </location>
</feature>
<feature type="region of interest" description="Disordered" evidence="3">
    <location>
        <begin position="865"/>
        <end position="908"/>
    </location>
</feature>
<feature type="region of interest" description="Disordered" evidence="3">
    <location>
        <begin position="1"/>
        <end position="62"/>
    </location>
</feature>
<dbReference type="PANTHER" id="PTHR45872">
    <property type="entry name" value="RHO GUANINE NUCLEOTIDE EXCHANGE FACTOR 2, ISOFORM D"/>
    <property type="match status" value="1"/>
</dbReference>
<dbReference type="Pfam" id="PF00130">
    <property type="entry name" value="C1_1"/>
    <property type="match status" value="1"/>
</dbReference>
<dbReference type="InterPro" id="IPR044926">
    <property type="entry name" value="RGS_subdomain_2"/>
</dbReference>
<dbReference type="GO" id="GO:0007186">
    <property type="term" value="P:G protein-coupled receptor signaling pathway"/>
    <property type="evidence" value="ECO:0007669"/>
    <property type="project" value="TreeGrafter"/>
</dbReference>
<dbReference type="AlphaFoldDB" id="A0A6P8Z268"/>
<evidence type="ECO:0000256" key="3">
    <source>
        <dbReference type="SAM" id="MobiDB-lite"/>
    </source>
</evidence>
<evidence type="ECO:0000259" key="4">
    <source>
        <dbReference type="PROSITE" id="PS50081"/>
    </source>
</evidence>